<name>A0ABQ9T4S8_9PEZI</name>
<reference evidence="1 2" key="1">
    <citation type="submission" date="2016-10" db="EMBL/GenBank/DDBJ databases">
        <title>The genome sequence of Colletotrichum fioriniae PJ7.</title>
        <authorList>
            <person name="Baroncelli R."/>
        </authorList>
    </citation>
    <scope>NUCLEOTIDE SEQUENCE [LARGE SCALE GENOMIC DNA]</scope>
    <source>
        <strain evidence="1 2">IMI 384185</strain>
    </source>
</reference>
<gene>
    <name evidence="1" type="ORF">CPAR01_00745</name>
</gene>
<accession>A0ABQ9T4S8</accession>
<protein>
    <submittedName>
        <fullName evidence="1">Uncharacterized protein</fullName>
    </submittedName>
</protein>
<comment type="caution">
    <text evidence="1">The sequence shown here is derived from an EMBL/GenBank/DDBJ whole genome shotgun (WGS) entry which is preliminary data.</text>
</comment>
<proteinExistence type="predicted"/>
<dbReference type="RefSeq" id="XP_060355892.1">
    <property type="nucleotide sequence ID" value="XM_060485035.1"/>
</dbReference>
<sequence>MGNSFASSVLSLHTTPYLDGWDARSLQLHHAKSMVVLLWTYRCLYDTKFDRWAANQCSVVIRILLPVYASNTTLFAIYDIISKAYFILKEMAYVGVVGHAKELLKDIEMEARGLNVCVPSHG</sequence>
<keyword evidence="2" id="KW-1185">Reference proteome</keyword>
<dbReference type="Proteomes" id="UP001241169">
    <property type="component" value="Unassembled WGS sequence"/>
</dbReference>
<evidence type="ECO:0000313" key="1">
    <source>
        <dbReference type="EMBL" id="KAK1546778.1"/>
    </source>
</evidence>
<dbReference type="EMBL" id="MOPA01000001">
    <property type="protein sequence ID" value="KAK1546778.1"/>
    <property type="molecule type" value="Genomic_DNA"/>
</dbReference>
<dbReference type="GeneID" id="85368934"/>
<evidence type="ECO:0000313" key="2">
    <source>
        <dbReference type="Proteomes" id="UP001241169"/>
    </source>
</evidence>
<organism evidence="1 2">
    <name type="scientific">Colletotrichum paranaense</name>
    <dbReference type="NCBI Taxonomy" id="1914294"/>
    <lineage>
        <taxon>Eukaryota</taxon>
        <taxon>Fungi</taxon>
        <taxon>Dikarya</taxon>
        <taxon>Ascomycota</taxon>
        <taxon>Pezizomycotina</taxon>
        <taxon>Sordariomycetes</taxon>
        <taxon>Hypocreomycetidae</taxon>
        <taxon>Glomerellales</taxon>
        <taxon>Glomerellaceae</taxon>
        <taxon>Colletotrichum</taxon>
        <taxon>Colletotrichum acutatum species complex</taxon>
    </lineage>
</organism>